<dbReference type="Proteomes" id="UP000294225">
    <property type="component" value="Unassembled WGS sequence"/>
</dbReference>
<evidence type="ECO:0000313" key="4">
    <source>
        <dbReference type="Proteomes" id="UP000294225"/>
    </source>
</evidence>
<dbReference type="InterPro" id="IPR028939">
    <property type="entry name" value="P5C_Rdtase_cat_N"/>
</dbReference>
<accession>A0A4R0JGX7</accession>
<name>A0A4R0JGX7_9ACTN</name>
<reference evidence="3 4" key="1">
    <citation type="submission" date="2019-02" db="EMBL/GenBank/DDBJ databases">
        <title>Kribbella capetownensis sp. nov. and Kribbella speibonae sp. nov., isolated from soil.</title>
        <authorList>
            <person name="Curtis S.M."/>
            <person name="Norton I."/>
            <person name="Everest G.J."/>
            <person name="Meyers P.R."/>
        </authorList>
    </citation>
    <scope>NUCLEOTIDE SEQUENCE [LARGE SCALE GENOMIC DNA]</scope>
    <source>
        <strain evidence="3 4">YM55</strain>
    </source>
</reference>
<dbReference type="PANTHER" id="PTHR14239">
    <property type="entry name" value="DUDULIN-RELATED"/>
    <property type="match status" value="1"/>
</dbReference>
<gene>
    <name evidence="3" type="ORF">E0H92_04790</name>
</gene>
<dbReference type="AlphaFoldDB" id="A0A4R0JGX7"/>
<dbReference type="Pfam" id="PF03807">
    <property type="entry name" value="F420_oxidored"/>
    <property type="match status" value="1"/>
</dbReference>
<dbReference type="Gene3D" id="3.40.50.720">
    <property type="entry name" value="NAD(P)-binding Rossmann-like Domain"/>
    <property type="match status" value="1"/>
</dbReference>
<comment type="caution">
    <text evidence="3">The sequence shown here is derived from an EMBL/GenBank/DDBJ whole genome shotgun (WGS) entry which is preliminary data.</text>
</comment>
<dbReference type="InterPro" id="IPR051267">
    <property type="entry name" value="STEAP_metalloreductase"/>
</dbReference>
<proteinExistence type="predicted"/>
<evidence type="ECO:0000259" key="2">
    <source>
        <dbReference type="Pfam" id="PF03807"/>
    </source>
</evidence>
<dbReference type="InterPro" id="IPR036291">
    <property type="entry name" value="NAD(P)-bd_dom_sf"/>
</dbReference>
<evidence type="ECO:0000256" key="1">
    <source>
        <dbReference type="ARBA" id="ARBA00023002"/>
    </source>
</evidence>
<dbReference type="GO" id="GO:0016491">
    <property type="term" value="F:oxidoreductase activity"/>
    <property type="evidence" value="ECO:0007669"/>
    <property type="project" value="UniProtKB-KW"/>
</dbReference>
<organism evidence="3 4">
    <name type="scientific">Kribbella speibonae</name>
    <dbReference type="NCBI Taxonomy" id="1572660"/>
    <lineage>
        <taxon>Bacteria</taxon>
        <taxon>Bacillati</taxon>
        <taxon>Actinomycetota</taxon>
        <taxon>Actinomycetes</taxon>
        <taxon>Propionibacteriales</taxon>
        <taxon>Kribbellaceae</taxon>
        <taxon>Kribbella</taxon>
    </lineage>
</organism>
<keyword evidence="1" id="KW-0560">Oxidoreductase</keyword>
<protein>
    <submittedName>
        <fullName evidence="3">NADP oxidoreductase</fullName>
    </submittedName>
</protein>
<dbReference type="EMBL" id="SJKC01000001">
    <property type="protein sequence ID" value="TCC40995.1"/>
    <property type="molecule type" value="Genomic_DNA"/>
</dbReference>
<evidence type="ECO:0000313" key="3">
    <source>
        <dbReference type="EMBL" id="TCC40995.1"/>
    </source>
</evidence>
<dbReference type="SUPFAM" id="SSF51735">
    <property type="entry name" value="NAD(P)-binding Rossmann-fold domains"/>
    <property type="match status" value="1"/>
</dbReference>
<feature type="domain" description="Pyrroline-5-carboxylate reductase catalytic N-terminal" evidence="2">
    <location>
        <begin position="3"/>
        <end position="92"/>
    </location>
</feature>
<sequence length="221" mass="23761">MHIGVVNAGNIGRALARAWLAAGHDVMVAKDGGQEKLDAFMEQNPRAVRGTPAEAAEFGEVVLFSVYWPRLDAVLQAVGPLAGKVVIDTMNPLQVNGDFEHSYDAYFMARSSTSEELQRRLPDVRVVKAFNTMPSTLLDARRWPEPKSVPPVFLAGDDSSAKAQVRTLAQDAGFTALDAGPLTSARNIEQLNVLMHLLADNQFEGALDRIAPTVAVGGIPA</sequence>
<dbReference type="RefSeq" id="WP_131495495.1">
    <property type="nucleotide sequence ID" value="NZ_SJKC01000001.1"/>
</dbReference>